<dbReference type="InterPro" id="IPR004104">
    <property type="entry name" value="Gfo/Idh/MocA-like_OxRdtase_C"/>
</dbReference>
<dbReference type="Proteomes" id="UP000266340">
    <property type="component" value="Unassembled WGS sequence"/>
</dbReference>
<accession>A0A398CGM7</accession>
<comment type="caution">
    <text evidence="4">The sequence shown here is derived from an EMBL/GenBank/DDBJ whole genome shotgun (WGS) entry which is preliminary data.</text>
</comment>
<dbReference type="SUPFAM" id="SSF55347">
    <property type="entry name" value="Glyceraldehyde-3-phosphate dehydrogenase-like, C-terminal domain"/>
    <property type="match status" value="1"/>
</dbReference>
<dbReference type="AlphaFoldDB" id="A0A398CGM7"/>
<dbReference type="InterPro" id="IPR051450">
    <property type="entry name" value="Gfo/Idh/MocA_Oxidoreductases"/>
</dbReference>
<dbReference type="SUPFAM" id="SSF51735">
    <property type="entry name" value="NAD(P)-binding Rossmann-fold domains"/>
    <property type="match status" value="1"/>
</dbReference>
<protein>
    <submittedName>
        <fullName evidence="4">Gfo/Idh/MocA family oxidoreductase</fullName>
    </submittedName>
</protein>
<feature type="domain" description="Gfo/Idh/MocA-like oxidoreductase N-terminal" evidence="2">
    <location>
        <begin position="1"/>
        <end position="119"/>
    </location>
</feature>
<dbReference type="RefSeq" id="WP_119151366.1">
    <property type="nucleotide sequence ID" value="NZ_JBHSOV010000041.1"/>
</dbReference>
<comment type="similarity">
    <text evidence="1">Belongs to the Gfo/Idh/MocA family.</text>
</comment>
<dbReference type="InterPro" id="IPR000683">
    <property type="entry name" value="Gfo/Idh/MocA-like_OxRdtase_N"/>
</dbReference>
<dbReference type="PANTHER" id="PTHR43377:SF1">
    <property type="entry name" value="BILIVERDIN REDUCTASE A"/>
    <property type="match status" value="1"/>
</dbReference>
<proteinExistence type="inferred from homology"/>
<feature type="domain" description="Gfo/Idh/MocA-like oxidoreductase C-terminal" evidence="3">
    <location>
        <begin position="133"/>
        <end position="320"/>
    </location>
</feature>
<keyword evidence="5" id="KW-1185">Reference proteome</keyword>
<dbReference type="OrthoDB" id="9815825at2"/>
<reference evidence="4 5" key="1">
    <citation type="submission" date="2018-09" db="EMBL/GenBank/DDBJ databases">
        <title>Cohnella cavernae sp. nov., isolated from a karst cave.</title>
        <authorList>
            <person name="Zhu H."/>
        </authorList>
    </citation>
    <scope>NUCLEOTIDE SEQUENCE [LARGE SCALE GENOMIC DNA]</scope>
    <source>
        <strain evidence="4 5">K2E09-144</strain>
    </source>
</reference>
<dbReference type="Pfam" id="PF01408">
    <property type="entry name" value="GFO_IDH_MocA"/>
    <property type="match status" value="1"/>
</dbReference>
<dbReference type="GO" id="GO:0000166">
    <property type="term" value="F:nucleotide binding"/>
    <property type="evidence" value="ECO:0007669"/>
    <property type="project" value="InterPro"/>
</dbReference>
<gene>
    <name evidence="4" type="ORF">D3H35_22045</name>
</gene>
<evidence type="ECO:0000313" key="5">
    <source>
        <dbReference type="Proteomes" id="UP000266340"/>
    </source>
</evidence>
<evidence type="ECO:0000256" key="1">
    <source>
        <dbReference type="ARBA" id="ARBA00010928"/>
    </source>
</evidence>
<evidence type="ECO:0000313" key="4">
    <source>
        <dbReference type="EMBL" id="RIE01102.1"/>
    </source>
</evidence>
<dbReference type="Gene3D" id="3.30.360.10">
    <property type="entry name" value="Dihydrodipicolinate Reductase, domain 2"/>
    <property type="match status" value="1"/>
</dbReference>
<dbReference type="PANTHER" id="PTHR43377">
    <property type="entry name" value="BILIVERDIN REDUCTASE A"/>
    <property type="match status" value="1"/>
</dbReference>
<dbReference type="EMBL" id="QXJM01000040">
    <property type="protein sequence ID" value="RIE01102.1"/>
    <property type="molecule type" value="Genomic_DNA"/>
</dbReference>
<evidence type="ECO:0000259" key="3">
    <source>
        <dbReference type="Pfam" id="PF02894"/>
    </source>
</evidence>
<dbReference type="Pfam" id="PF02894">
    <property type="entry name" value="GFO_IDH_MocA_C"/>
    <property type="match status" value="1"/>
</dbReference>
<name>A0A398CGM7_9BACL</name>
<organism evidence="4 5">
    <name type="scientific">Cohnella faecalis</name>
    <dbReference type="NCBI Taxonomy" id="2315694"/>
    <lineage>
        <taxon>Bacteria</taxon>
        <taxon>Bacillati</taxon>
        <taxon>Bacillota</taxon>
        <taxon>Bacilli</taxon>
        <taxon>Bacillales</taxon>
        <taxon>Paenibacillaceae</taxon>
        <taxon>Cohnella</taxon>
    </lineage>
</organism>
<sequence length="330" mass="37188">MKIAIVGCGLMGHTHASNLAKMPGVELVGAFDNSAEAAERVAAAYHTKAYVSFDTMMIAEDPDIVCVLLPTPMHKEFVIKSANYGKHVFCEKPIAGSLEEAEEMIAYCERKGVKLFIGHVVRFFPAYSEAQRRIAAGELGRIGVARTRRVGPHPGKFSKWYNQFERSGGVIMDLMIHDIDFLRWVFGEVRSVYTLNYRNQDTMDYALVTLQFDNREIANLEAYWGYPGQFHYALEISGREGLIHFDSREETPLQIFKRGEAESSTTSLSPVNKDPYYLEMLHFIDHIRDGKPLLVTPQDARINIEIAQAAMESARTGLPVYMQERGVPSL</sequence>
<dbReference type="Gene3D" id="3.40.50.720">
    <property type="entry name" value="NAD(P)-binding Rossmann-like Domain"/>
    <property type="match status" value="1"/>
</dbReference>
<dbReference type="InterPro" id="IPR036291">
    <property type="entry name" value="NAD(P)-bd_dom_sf"/>
</dbReference>
<evidence type="ECO:0000259" key="2">
    <source>
        <dbReference type="Pfam" id="PF01408"/>
    </source>
</evidence>